<dbReference type="SUPFAM" id="SSF54616">
    <property type="entry name" value="DNA-binding domain of Mlu1-box binding protein MBP1"/>
    <property type="match status" value="1"/>
</dbReference>
<dbReference type="SMART" id="SM01252">
    <property type="entry name" value="KilA-N"/>
    <property type="match status" value="1"/>
</dbReference>
<evidence type="ECO:0000259" key="1">
    <source>
        <dbReference type="PROSITE" id="PS51301"/>
    </source>
</evidence>
<comment type="caution">
    <text evidence="2">The sequence shown here is derived from an EMBL/GenBank/DDBJ whole genome shotgun (WGS) entry which is preliminary data.</text>
</comment>
<dbReference type="AlphaFoldDB" id="A0AAW9S739"/>
<keyword evidence="3" id="KW-1185">Reference proteome</keyword>
<dbReference type="EMBL" id="JBDKWZ010000008">
    <property type="protein sequence ID" value="MEN7549322.1"/>
    <property type="molecule type" value="Genomic_DNA"/>
</dbReference>
<dbReference type="Pfam" id="PF03374">
    <property type="entry name" value="ANT"/>
    <property type="match status" value="1"/>
</dbReference>
<organism evidence="2 3">
    <name type="scientific">Rapidithrix thailandica</name>
    <dbReference type="NCBI Taxonomy" id="413964"/>
    <lineage>
        <taxon>Bacteria</taxon>
        <taxon>Pseudomonadati</taxon>
        <taxon>Bacteroidota</taxon>
        <taxon>Cytophagia</taxon>
        <taxon>Cytophagales</taxon>
        <taxon>Flammeovirgaceae</taxon>
        <taxon>Rapidithrix</taxon>
    </lineage>
</organism>
<dbReference type="PROSITE" id="PS51301">
    <property type="entry name" value="KILA_N"/>
    <property type="match status" value="1"/>
</dbReference>
<proteinExistence type="predicted"/>
<dbReference type="InterPro" id="IPR018004">
    <property type="entry name" value="KilA/APSES_HTH"/>
</dbReference>
<dbReference type="InterPro" id="IPR017880">
    <property type="entry name" value="KilA_N"/>
</dbReference>
<gene>
    <name evidence="2" type="ORF">AAG747_15465</name>
</gene>
<dbReference type="Proteomes" id="UP001403385">
    <property type="component" value="Unassembled WGS sequence"/>
</dbReference>
<dbReference type="InterPro" id="IPR036887">
    <property type="entry name" value="HTH_APSES_sf"/>
</dbReference>
<reference evidence="2 3" key="1">
    <citation type="submission" date="2024-04" db="EMBL/GenBank/DDBJ databases">
        <title>Novel genus in family Flammeovirgaceae.</title>
        <authorList>
            <person name="Nguyen T.H."/>
            <person name="Vuong T.Q."/>
            <person name="Le H."/>
            <person name="Kim S.-G."/>
        </authorList>
    </citation>
    <scope>NUCLEOTIDE SEQUENCE [LARGE SCALE GENOMIC DNA]</scope>
    <source>
        <strain evidence="2 3">JCM 23209</strain>
    </source>
</reference>
<sequence>MFRLSSRKGGDRMNALQVFQYEGDNITFQTENGIMINATQMAKPFGKRPIDWLRLPSTMEYITTLSTVRKSHSDPNTLVKRMNGGKNPGTWLHEDVALEFARWLSPGFAIWCNDRIKELLKHGMTATPQTIESLLDNPDILISTLQKLKEERNAKLAAEKKVQQLRPKAELMEKVLDSDRLIDIGQAAKVLGLPFGRNTMFKKLRERGILFKTKNEPKQEYIQRGYFLLKEKFIQPNTREGFVVLKVLVTQKGLEFLGKLFSVVGTTKKIGFI</sequence>
<dbReference type="RefSeq" id="WP_346822098.1">
    <property type="nucleotide sequence ID" value="NZ_JBDKWZ010000008.1"/>
</dbReference>
<feature type="domain" description="KilA-N" evidence="1">
    <location>
        <begin position="15"/>
        <end position="119"/>
    </location>
</feature>
<protein>
    <submittedName>
        <fullName evidence="2">Phage antirepressor KilAC domain-containing protein</fullName>
    </submittedName>
</protein>
<dbReference type="Pfam" id="PF04383">
    <property type="entry name" value="KilA-N"/>
    <property type="match status" value="1"/>
</dbReference>
<name>A0AAW9S739_9BACT</name>
<evidence type="ECO:0000313" key="3">
    <source>
        <dbReference type="Proteomes" id="UP001403385"/>
    </source>
</evidence>
<dbReference type="GO" id="GO:0003677">
    <property type="term" value="F:DNA binding"/>
    <property type="evidence" value="ECO:0007669"/>
    <property type="project" value="InterPro"/>
</dbReference>
<dbReference type="InterPro" id="IPR005039">
    <property type="entry name" value="Ant_C"/>
</dbReference>
<accession>A0AAW9S739</accession>
<evidence type="ECO:0000313" key="2">
    <source>
        <dbReference type="EMBL" id="MEN7549322.1"/>
    </source>
</evidence>